<organism evidence="9 10">
    <name type="scientific">Oceanicoccus sagamiensis</name>
    <dbReference type="NCBI Taxonomy" id="716816"/>
    <lineage>
        <taxon>Bacteria</taxon>
        <taxon>Pseudomonadati</taxon>
        <taxon>Pseudomonadota</taxon>
        <taxon>Gammaproteobacteria</taxon>
        <taxon>Cellvibrionales</taxon>
        <taxon>Spongiibacteraceae</taxon>
        <taxon>Oceanicoccus</taxon>
    </lineage>
</organism>
<dbReference type="EMBL" id="CP019343">
    <property type="protein sequence ID" value="ARN76345.1"/>
    <property type="molecule type" value="Genomic_DNA"/>
</dbReference>
<dbReference type="PANTHER" id="PTHR30636:SF3">
    <property type="entry name" value="UPF0701 PROTEIN YICC"/>
    <property type="match status" value="1"/>
</dbReference>
<keyword evidence="4" id="KW-0378">Hydrolase</keyword>
<reference evidence="9 10" key="1">
    <citation type="submission" date="2016-11" db="EMBL/GenBank/DDBJ databases">
        <title>Trade-off between light-utilization and light-protection in marine flavobacteria.</title>
        <authorList>
            <person name="Kumagai Y."/>
        </authorList>
    </citation>
    <scope>NUCLEOTIDE SEQUENCE [LARGE SCALE GENOMIC DNA]</scope>
    <source>
        <strain evidence="9 10">NBRC 107125</strain>
    </source>
</reference>
<dbReference type="Pfam" id="PF08340">
    <property type="entry name" value="YicC-like_C"/>
    <property type="match status" value="1"/>
</dbReference>
<dbReference type="AlphaFoldDB" id="A0A1X9NKL7"/>
<dbReference type="RefSeq" id="WP_085760501.1">
    <property type="nucleotide sequence ID" value="NZ_CP019343.1"/>
</dbReference>
<accession>A0A1X9NKL7</accession>
<gene>
    <name evidence="9" type="ORF">BST96_08555</name>
</gene>
<name>A0A1X9NKL7_9GAMM</name>
<dbReference type="GO" id="GO:0004521">
    <property type="term" value="F:RNA endonuclease activity"/>
    <property type="evidence" value="ECO:0007669"/>
    <property type="project" value="InterPro"/>
</dbReference>
<evidence type="ECO:0000256" key="1">
    <source>
        <dbReference type="ARBA" id="ARBA00001968"/>
    </source>
</evidence>
<keyword evidence="2" id="KW-0540">Nuclease</keyword>
<evidence type="ECO:0000256" key="5">
    <source>
        <dbReference type="ARBA" id="ARBA00035648"/>
    </source>
</evidence>
<protein>
    <submittedName>
        <fullName evidence="9">YicC family protein</fullName>
    </submittedName>
</protein>
<dbReference type="OrthoDB" id="9771229at2"/>
<evidence type="ECO:0000259" key="7">
    <source>
        <dbReference type="Pfam" id="PF03755"/>
    </source>
</evidence>
<dbReference type="InterPro" id="IPR013527">
    <property type="entry name" value="YicC-like_N"/>
</dbReference>
<dbReference type="NCBIfam" id="TIGR00255">
    <property type="entry name" value="YicC/YloC family endoribonuclease"/>
    <property type="match status" value="1"/>
</dbReference>
<evidence type="ECO:0000313" key="10">
    <source>
        <dbReference type="Proteomes" id="UP000193450"/>
    </source>
</evidence>
<dbReference type="InterPro" id="IPR013551">
    <property type="entry name" value="YicC-like_C"/>
</dbReference>
<comment type="similarity">
    <text evidence="5">Belongs to the YicC/YloC family.</text>
</comment>
<proteinExistence type="inferred from homology"/>
<evidence type="ECO:0000256" key="3">
    <source>
        <dbReference type="ARBA" id="ARBA00022759"/>
    </source>
</evidence>
<dbReference type="InterPro" id="IPR005229">
    <property type="entry name" value="YicC/YloC-like"/>
</dbReference>
<comment type="cofactor">
    <cofactor evidence="1">
        <name>a divalent metal cation</name>
        <dbReference type="ChEBI" id="CHEBI:60240"/>
    </cofactor>
</comment>
<feature type="domain" description="Endoribonuclease YicC-like C-terminal" evidence="8">
    <location>
        <begin position="172"/>
        <end position="289"/>
    </location>
</feature>
<evidence type="ECO:0000259" key="8">
    <source>
        <dbReference type="Pfam" id="PF08340"/>
    </source>
</evidence>
<dbReference type="GO" id="GO:0016787">
    <property type="term" value="F:hydrolase activity"/>
    <property type="evidence" value="ECO:0007669"/>
    <property type="project" value="UniProtKB-KW"/>
</dbReference>
<evidence type="ECO:0000256" key="2">
    <source>
        <dbReference type="ARBA" id="ARBA00022722"/>
    </source>
</evidence>
<dbReference type="STRING" id="716816.BST96_08555"/>
<keyword evidence="3" id="KW-0255">Endonuclease</keyword>
<keyword evidence="6" id="KW-0175">Coiled coil</keyword>
<keyword evidence="10" id="KW-1185">Reference proteome</keyword>
<feature type="domain" description="Endoribonuclease YicC-like N-terminal" evidence="7">
    <location>
        <begin position="2"/>
        <end position="156"/>
    </location>
</feature>
<dbReference type="Pfam" id="PF03755">
    <property type="entry name" value="YicC-like_N"/>
    <property type="match status" value="1"/>
</dbReference>
<evidence type="ECO:0000256" key="6">
    <source>
        <dbReference type="SAM" id="Coils"/>
    </source>
</evidence>
<evidence type="ECO:0000313" key="9">
    <source>
        <dbReference type="EMBL" id="ARN76345.1"/>
    </source>
</evidence>
<dbReference type="KEGG" id="osg:BST96_08555"/>
<dbReference type="Proteomes" id="UP000193450">
    <property type="component" value="Chromosome"/>
</dbReference>
<evidence type="ECO:0000256" key="4">
    <source>
        <dbReference type="ARBA" id="ARBA00022801"/>
    </source>
</evidence>
<dbReference type="PANTHER" id="PTHR30636">
    <property type="entry name" value="UPF0701 PROTEIN YICC"/>
    <property type="match status" value="1"/>
</dbReference>
<feature type="coiled-coil region" evidence="6">
    <location>
        <begin position="177"/>
        <end position="204"/>
    </location>
</feature>
<sequence>MIRSMTSFARQASQHDWGSLVWEIRSVNHRYLEPSFKLPESMRRLENELREKLRKSLSRGKVECSLRVQFQAGGSSGQLSVNKELLAQLISAGETVQQQLRDPAALNPLQLLQWPGIMSEPETDSDLLCEQALALFVVTLEQLVESREREGAALKQFIEQRLDTIGHINGAVKQQLPDILQAQRQKLQERLEELKAELNPDRLEQEMVILAQKADVDEELDRLDAHLIEVRRVLTKGGACGRRLDFLMQELNREANTLSSKSIVTDTTQAAVELKVLIEQMREQIQNIE</sequence>